<name>A0A1L7N233_9CAUD</name>
<keyword evidence="6" id="KW-0804">Transcription</keyword>
<dbReference type="InterPro" id="IPR037033">
    <property type="entry name" value="DNA-dir_RNAP_su2_hyb_sf"/>
</dbReference>
<evidence type="ECO:0000256" key="2">
    <source>
        <dbReference type="ARBA" id="ARBA00012418"/>
    </source>
</evidence>
<evidence type="ECO:0000256" key="1">
    <source>
        <dbReference type="ARBA" id="ARBA00006835"/>
    </source>
</evidence>
<dbReference type="GO" id="GO:0000428">
    <property type="term" value="C:DNA-directed RNA polymerase complex"/>
    <property type="evidence" value="ECO:0007669"/>
    <property type="project" value="UniProtKB-KW"/>
</dbReference>
<evidence type="ECO:0000256" key="5">
    <source>
        <dbReference type="ARBA" id="ARBA00022695"/>
    </source>
</evidence>
<dbReference type="InterPro" id="IPR007120">
    <property type="entry name" value="DNA-dir_RNAP_su2_dom"/>
</dbReference>
<feature type="domain" description="DNA-directed RNA polymerase subunit 2 hybrid-binding" evidence="8">
    <location>
        <begin position="351"/>
        <end position="633"/>
    </location>
</feature>
<dbReference type="GO" id="GO:0003899">
    <property type="term" value="F:DNA-directed RNA polymerase activity"/>
    <property type="evidence" value="ECO:0007669"/>
    <property type="project" value="UniProtKB-EC"/>
</dbReference>
<comment type="catalytic activity">
    <reaction evidence="7">
        <text>RNA(n) + a ribonucleoside 5'-triphosphate = RNA(n+1) + diphosphate</text>
        <dbReference type="Rhea" id="RHEA:21248"/>
        <dbReference type="Rhea" id="RHEA-COMP:14527"/>
        <dbReference type="Rhea" id="RHEA-COMP:17342"/>
        <dbReference type="ChEBI" id="CHEBI:33019"/>
        <dbReference type="ChEBI" id="CHEBI:61557"/>
        <dbReference type="ChEBI" id="CHEBI:140395"/>
        <dbReference type="EC" id="2.7.7.6"/>
    </reaction>
</comment>
<dbReference type="EMBL" id="AP017925">
    <property type="protein sequence ID" value="BAW19535.1"/>
    <property type="molecule type" value="Genomic_DNA"/>
</dbReference>
<keyword evidence="4" id="KW-0808">Transferase</keyword>
<sequence length="767" mass="86946">MENITDDNSSTSPTTLVQALSSVWNYHYEPNQLYPELANVMSLSPFDGTVSASRKQMFGASHTSQCLVIAKPTPRRIQTGAEIQYGRATFSTKVERDCRIMAMIPFYNTKMVGTEAIRHNPETVLIVEYQDDGEIDCISMKEYFSNHQYFGFPYKNTDAARNLRVPDPRTGLGGSDLLGGTILQDSPSKRPDGNYCYGINLNVMFASFPEVAEDGVLLSEEAVPWLKTRKYEKRTVSYGSTHFALNIYGDENNYKPFPEIGDYVRTDGLLMALRSYSDTYSAVEMSAAASREVNYVFDKLTYVTPAHEEGMALGRGRVIDIRVSHDVSRTPFAPNICNEQALKYDRAARVFYKEVLRQYHVLKGNKPKQGKNALKISHNFKNLVKHAYSVMQEEATNEEQRVQKIYRASPMDDFTIEFVVEYESTPTCGYKITDCWGGKGVVVKIVPKEDMPVDAAGNRAHIVMDSGATVSRQNLGRLYEQAYNAASRDLVKEFCDLFGVAYPDIHGQKLTLADKMRVEEAFKNHHTDSRADHAWDRFLAYIEIINMEMAEFYYDVARKGKRAEHMISLLEDGIYLYHPSNNDRELPDAVDAIMKDYMPHMSRVTYRGNSGRMVTTKEPILIGECYFILLEKTGDDWTSVSSGKLQNFGILSHINNQDKHASPWRQQAIRAWGETETAIGTSYMGWLPMAEIIDRNNNIASHRMGVYTILRADKPTNIPVLVDRNKIPLGNAKPLELTKHLALCNGWEFAYQPYQELEPKPSALTFV</sequence>
<evidence type="ECO:0000256" key="3">
    <source>
        <dbReference type="ARBA" id="ARBA00022478"/>
    </source>
</evidence>
<dbReference type="GO" id="GO:0003677">
    <property type="term" value="F:DNA binding"/>
    <property type="evidence" value="ECO:0007669"/>
    <property type="project" value="InterPro"/>
</dbReference>
<reference evidence="9 10" key="1">
    <citation type="submission" date="2016-12" db="EMBL/GenBank/DDBJ databases">
        <title>Characterization of two jumbo phages RP12 and RP31 infecting the phytopathogen Ralstonia solanacearum.</title>
        <authorList>
            <person name="Kawasaki T."/>
            <person name="Yoshikawa G."/>
            <person name="Ogata H."/>
            <person name="Yamada T."/>
        </authorList>
    </citation>
    <scope>NUCLEOTIDE SEQUENCE [LARGE SCALE GENOMIC DNA]</scope>
    <source>
        <strain evidence="9 10">RP31</strain>
    </source>
</reference>
<evidence type="ECO:0000256" key="4">
    <source>
        <dbReference type="ARBA" id="ARBA00022679"/>
    </source>
</evidence>
<dbReference type="GO" id="GO:0006351">
    <property type="term" value="P:DNA-templated transcription"/>
    <property type="evidence" value="ECO:0007669"/>
    <property type="project" value="InterPro"/>
</dbReference>
<evidence type="ECO:0000256" key="6">
    <source>
        <dbReference type="ARBA" id="ARBA00023163"/>
    </source>
</evidence>
<proteinExistence type="inferred from homology"/>
<evidence type="ECO:0000313" key="9">
    <source>
        <dbReference type="EMBL" id="BAW19535.1"/>
    </source>
</evidence>
<keyword evidence="3 9" id="KW-0240">DNA-directed RNA polymerase</keyword>
<dbReference type="Proteomes" id="UP000222950">
    <property type="component" value="Segment"/>
</dbReference>
<accession>A0A1L7N233</accession>
<evidence type="ECO:0000256" key="7">
    <source>
        <dbReference type="ARBA" id="ARBA00048552"/>
    </source>
</evidence>
<dbReference type="Pfam" id="PF00562">
    <property type="entry name" value="RNA_pol_Rpb2_6"/>
    <property type="match status" value="1"/>
</dbReference>
<keyword evidence="5" id="KW-0548">Nucleotidyltransferase</keyword>
<organism evidence="9 10">
    <name type="scientific">Ralstonia phage RP31</name>
    <dbReference type="NCBI Taxonomy" id="1923890"/>
    <lineage>
        <taxon>Viruses</taxon>
        <taxon>Duplodnaviria</taxon>
        <taxon>Heunggongvirae</taxon>
        <taxon>Uroviricota</taxon>
        <taxon>Caudoviricetes</taxon>
        <taxon>Chimalliviridae</taxon>
        <taxon>Ripduovirus</taxon>
        <taxon>Ripduovirus RP12</taxon>
    </lineage>
</organism>
<dbReference type="EC" id="2.7.7.6" evidence="2"/>
<evidence type="ECO:0000313" key="10">
    <source>
        <dbReference type="Proteomes" id="UP000222950"/>
    </source>
</evidence>
<comment type="similarity">
    <text evidence="1">Belongs to the RNA polymerase beta chain family.</text>
</comment>
<protein>
    <recommendedName>
        <fullName evidence="2">DNA-directed RNA polymerase</fullName>
        <ecNumber evidence="2">2.7.7.6</ecNumber>
    </recommendedName>
</protein>
<dbReference type="SUPFAM" id="SSF64484">
    <property type="entry name" value="beta and beta-prime subunits of DNA dependent RNA-polymerase"/>
    <property type="match status" value="1"/>
</dbReference>
<dbReference type="Gene3D" id="2.40.270.10">
    <property type="entry name" value="DNA-directed RNA polymerase, subunit 2, domain 6"/>
    <property type="match status" value="1"/>
</dbReference>
<evidence type="ECO:0000259" key="8">
    <source>
        <dbReference type="Pfam" id="PF00562"/>
    </source>
</evidence>